<dbReference type="Pfam" id="PF05553">
    <property type="entry name" value="DUF761"/>
    <property type="match status" value="1"/>
</dbReference>
<keyword evidence="1" id="KW-0472">Membrane</keyword>
<keyword evidence="1" id="KW-0812">Transmembrane</keyword>
<dbReference type="EMBL" id="CP039351">
    <property type="protein sequence ID" value="QCE01741.1"/>
    <property type="molecule type" value="Genomic_DNA"/>
</dbReference>
<organism evidence="2 3">
    <name type="scientific">Vigna unguiculata</name>
    <name type="common">Cowpea</name>
    <dbReference type="NCBI Taxonomy" id="3917"/>
    <lineage>
        <taxon>Eukaryota</taxon>
        <taxon>Viridiplantae</taxon>
        <taxon>Streptophyta</taxon>
        <taxon>Embryophyta</taxon>
        <taxon>Tracheophyta</taxon>
        <taxon>Spermatophyta</taxon>
        <taxon>Magnoliopsida</taxon>
        <taxon>eudicotyledons</taxon>
        <taxon>Gunneridae</taxon>
        <taxon>Pentapetalae</taxon>
        <taxon>rosids</taxon>
        <taxon>fabids</taxon>
        <taxon>Fabales</taxon>
        <taxon>Fabaceae</taxon>
        <taxon>Papilionoideae</taxon>
        <taxon>50 kb inversion clade</taxon>
        <taxon>NPAAA clade</taxon>
        <taxon>indigoferoid/millettioid clade</taxon>
        <taxon>Phaseoleae</taxon>
        <taxon>Vigna</taxon>
    </lineage>
</organism>
<feature type="transmembrane region" description="Helical" evidence="1">
    <location>
        <begin position="36"/>
        <end position="55"/>
    </location>
</feature>
<accession>A0A4D6MM18</accession>
<proteinExistence type="predicted"/>
<dbReference type="Gramene" id="Vigun08g201000.1.v1.2">
    <property type="protein sequence ID" value="Vigun08g201000.1.v1.2.CDS.1"/>
    <property type="gene ID" value="Vigun08g201000.v1.2"/>
</dbReference>
<keyword evidence="1" id="KW-1133">Transmembrane helix</keyword>
<keyword evidence="3" id="KW-1185">Reference proteome</keyword>
<dbReference type="InterPro" id="IPR008480">
    <property type="entry name" value="DUF761_pln"/>
</dbReference>
<evidence type="ECO:0000313" key="3">
    <source>
        <dbReference type="Proteomes" id="UP000501690"/>
    </source>
</evidence>
<name>A0A4D6MM18_VIGUN</name>
<evidence type="ECO:0008006" key="4">
    <source>
        <dbReference type="Google" id="ProtNLM"/>
    </source>
</evidence>
<dbReference type="Proteomes" id="UP000501690">
    <property type="component" value="Linkage Group LG7"/>
</dbReference>
<evidence type="ECO:0000313" key="2">
    <source>
        <dbReference type="EMBL" id="QCE01741.1"/>
    </source>
</evidence>
<gene>
    <name evidence="2" type="ORF">DEO72_LG7g3041</name>
</gene>
<sequence>MKTLNKFEVVVLFLLALLLGITPLLPSSLRPTFLYFIFNVLIVALGAEAGLLSVFSKPLEVTKQHVEVCEPEEEKEEAFNTDHTEIKTEVVQVFSSDEKIVGVSEVDEVKKCSSMPNLLIIEGGESEQIDEEIETVHGQELFAKAEAFIGNFYKQLEMQKEVYQESF</sequence>
<reference evidence="2 3" key="1">
    <citation type="submission" date="2019-04" db="EMBL/GenBank/DDBJ databases">
        <title>An improved genome assembly and genetic linkage map for asparagus bean, Vigna unguiculata ssp. sesquipedialis.</title>
        <authorList>
            <person name="Xia Q."/>
            <person name="Zhang R."/>
            <person name="Dong Y."/>
        </authorList>
    </citation>
    <scope>NUCLEOTIDE SEQUENCE [LARGE SCALE GENOMIC DNA]</scope>
    <source>
        <tissue evidence="2">Leaf</tissue>
    </source>
</reference>
<dbReference type="PANTHER" id="PTHR36887:SF1">
    <property type="entry name" value="OS01G0532300 PROTEIN"/>
    <property type="match status" value="1"/>
</dbReference>
<dbReference type="AlphaFoldDB" id="A0A4D6MM18"/>
<protein>
    <recommendedName>
        <fullName evidence="4">DUF4408 domain-containing protein</fullName>
    </recommendedName>
</protein>
<dbReference type="PANTHER" id="PTHR36887">
    <property type="entry name" value="OS01G0532300 PROTEIN"/>
    <property type="match status" value="1"/>
</dbReference>
<dbReference type="OrthoDB" id="1923900at2759"/>
<evidence type="ECO:0000256" key="1">
    <source>
        <dbReference type="SAM" id="Phobius"/>
    </source>
</evidence>